<protein>
    <recommendedName>
        <fullName evidence="7 17">Pyruvate kinase</fullName>
        <ecNumber evidence="6 17">2.7.1.40</ecNumber>
    </recommendedName>
</protein>
<evidence type="ECO:0000313" key="23">
    <source>
        <dbReference type="Proteomes" id="UP001549162"/>
    </source>
</evidence>
<dbReference type="NCBIfam" id="NF004978">
    <property type="entry name" value="PRK06354.1"/>
    <property type="match status" value="1"/>
</dbReference>
<keyword evidence="13 18" id="KW-0460">Magnesium</keyword>
<organism evidence="22 23">
    <name type="scientific">Peptoniphilus olsenii</name>
    <dbReference type="NCBI Taxonomy" id="411570"/>
    <lineage>
        <taxon>Bacteria</taxon>
        <taxon>Bacillati</taxon>
        <taxon>Bacillota</taxon>
        <taxon>Tissierellia</taxon>
        <taxon>Tissierellales</taxon>
        <taxon>Peptoniphilaceae</taxon>
        <taxon>Peptoniphilus</taxon>
    </lineage>
</organism>
<keyword evidence="23" id="KW-1185">Reference proteome</keyword>
<gene>
    <name evidence="22" type="ORF">ABID14_001575</name>
</gene>
<dbReference type="SUPFAM" id="SSF52935">
    <property type="entry name" value="PK C-terminal domain-like"/>
    <property type="match status" value="1"/>
</dbReference>
<evidence type="ECO:0000256" key="5">
    <source>
        <dbReference type="ARBA" id="ARBA00008663"/>
    </source>
</evidence>
<dbReference type="InterPro" id="IPR040442">
    <property type="entry name" value="Pyrv_kinase-like_dom_sf"/>
</dbReference>
<evidence type="ECO:0000256" key="13">
    <source>
        <dbReference type="ARBA" id="ARBA00022842"/>
    </source>
</evidence>
<comment type="similarity">
    <text evidence="5 18">Belongs to the pyruvate kinase family.</text>
</comment>
<dbReference type="InterPro" id="IPR015795">
    <property type="entry name" value="Pyrv_Knase_C"/>
</dbReference>
<dbReference type="EMBL" id="JBEPMA010000011">
    <property type="protein sequence ID" value="MET3617940.1"/>
    <property type="molecule type" value="Genomic_DNA"/>
</dbReference>
<evidence type="ECO:0000256" key="14">
    <source>
        <dbReference type="ARBA" id="ARBA00022958"/>
    </source>
</evidence>
<dbReference type="Gene3D" id="3.20.20.60">
    <property type="entry name" value="Phosphoenolpyruvate-binding domains"/>
    <property type="match status" value="1"/>
</dbReference>
<evidence type="ECO:0000256" key="12">
    <source>
        <dbReference type="ARBA" id="ARBA00022840"/>
    </source>
</evidence>
<dbReference type="InterPro" id="IPR015793">
    <property type="entry name" value="Pyrv_Knase_brl"/>
</dbReference>
<feature type="domain" description="PEP-utilising enzyme mobile" evidence="20">
    <location>
        <begin position="502"/>
        <end position="572"/>
    </location>
</feature>
<dbReference type="NCBIfam" id="TIGR01064">
    <property type="entry name" value="pyruv_kin"/>
    <property type="match status" value="1"/>
</dbReference>
<dbReference type="Pfam" id="PF00391">
    <property type="entry name" value="PEP-utilizers"/>
    <property type="match status" value="1"/>
</dbReference>
<dbReference type="GO" id="GO:0004743">
    <property type="term" value="F:pyruvate kinase activity"/>
    <property type="evidence" value="ECO:0007669"/>
    <property type="project" value="UniProtKB-EC"/>
</dbReference>
<evidence type="ECO:0000256" key="6">
    <source>
        <dbReference type="ARBA" id="ARBA00012142"/>
    </source>
</evidence>
<proteinExistence type="inferred from homology"/>
<comment type="cofactor">
    <cofactor evidence="2">
        <name>K(+)</name>
        <dbReference type="ChEBI" id="CHEBI:29103"/>
    </cofactor>
</comment>
<comment type="caution">
    <text evidence="22">The sequence shown here is derived from an EMBL/GenBank/DDBJ whole genome shotgun (WGS) entry which is preliminary data.</text>
</comment>
<dbReference type="InterPro" id="IPR036637">
    <property type="entry name" value="Phosphohistidine_dom_sf"/>
</dbReference>
<evidence type="ECO:0000259" key="20">
    <source>
        <dbReference type="Pfam" id="PF00391"/>
    </source>
</evidence>
<name>A0ABV2JAY2_9FIRM</name>
<keyword evidence="9" id="KW-0479">Metal-binding</keyword>
<evidence type="ECO:0000256" key="7">
    <source>
        <dbReference type="ARBA" id="ARBA00018587"/>
    </source>
</evidence>
<sequence>MKRTKIVATIGPASEDEQILRELILSGVNVCRLNFSHGNHEEHKKRIDIIKKLRRELNIPVAIMLDTKGPEIRLGDFKKEVDLKLGDTYTLTPDEYLGDEKKAEISYKELYKDVAVGDRILIDDGLVELCITEIKDRDIITEVRNYGTISAHKGINVPSANLNLPILTDRDVSDLLFGVKEDIDFVAVSFVRSAEDVLAIRKVLEDAGDFSTKIISKIESKKAVELIDEIIEVSDGIMVARGDLGVEIETEKVPMVQKNIIKKCNDNGKAVITATQMLDSMIRNPRPTRAETNDVANAVLDGSSAVMLSGETASGKYPVDAVKTMNKILEYTEISLNHDDFFKFRVQNMDKTMTNSIGKSACEIAEELDAKAIIAATTSGNTSRAISKFRPKVAIIASTPFEKIKNQLSLEWGVTPIKIGNHKNTDTILEASIEAALSQKLVNTGDTVILTAGIPVGIAGSTNLLKVEAVSEIIGRGTAIGKEKITARAVVINSESDYENFRDGDIIIANSTDKEMITMMKNSQGFVTEEAGFTSHGAITAISLEKTAIVGLENATIKIETGDIITIDPADGTVRR</sequence>
<dbReference type="PANTHER" id="PTHR11817">
    <property type="entry name" value="PYRUVATE KINASE"/>
    <property type="match status" value="1"/>
</dbReference>
<keyword evidence="10" id="KW-0547">Nucleotide-binding</keyword>
<comment type="similarity">
    <text evidence="4">In the C-terminal section; belongs to the PEP-utilizing enzyme family.</text>
</comment>
<dbReference type="SUPFAM" id="SSF50800">
    <property type="entry name" value="PK beta-barrel domain-like"/>
    <property type="match status" value="1"/>
</dbReference>
<feature type="domain" description="Pyruvate kinase C-terminal" evidence="21">
    <location>
        <begin position="356"/>
        <end position="467"/>
    </location>
</feature>
<dbReference type="InterPro" id="IPR036918">
    <property type="entry name" value="Pyrv_Knase_C_sf"/>
</dbReference>
<evidence type="ECO:0000256" key="8">
    <source>
        <dbReference type="ARBA" id="ARBA00022679"/>
    </source>
</evidence>
<dbReference type="Pfam" id="PF00224">
    <property type="entry name" value="PK"/>
    <property type="match status" value="1"/>
</dbReference>
<evidence type="ECO:0000259" key="19">
    <source>
        <dbReference type="Pfam" id="PF00224"/>
    </source>
</evidence>
<evidence type="ECO:0000259" key="21">
    <source>
        <dbReference type="Pfam" id="PF02887"/>
    </source>
</evidence>
<dbReference type="SUPFAM" id="SSF51621">
    <property type="entry name" value="Phosphoenolpyruvate/pyruvate domain"/>
    <property type="match status" value="1"/>
</dbReference>
<dbReference type="InterPro" id="IPR011037">
    <property type="entry name" value="Pyrv_Knase-like_insert_dom_sf"/>
</dbReference>
<dbReference type="Proteomes" id="UP001549162">
    <property type="component" value="Unassembled WGS sequence"/>
</dbReference>
<dbReference type="Pfam" id="PF02887">
    <property type="entry name" value="PK_C"/>
    <property type="match status" value="1"/>
</dbReference>
<evidence type="ECO:0000256" key="11">
    <source>
        <dbReference type="ARBA" id="ARBA00022777"/>
    </source>
</evidence>
<dbReference type="NCBIfam" id="NF004491">
    <property type="entry name" value="PRK05826.1"/>
    <property type="match status" value="1"/>
</dbReference>
<evidence type="ECO:0000313" key="22">
    <source>
        <dbReference type="EMBL" id="MET3617940.1"/>
    </source>
</evidence>
<evidence type="ECO:0000256" key="2">
    <source>
        <dbReference type="ARBA" id="ARBA00001958"/>
    </source>
</evidence>
<dbReference type="InterPro" id="IPR001697">
    <property type="entry name" value="Pyr_Knase"/>
</dbReference>
<dbReference type="InterPro" id="IPR008279">
    <property type="entry name" value="PEP-util_enz_mobile_dom"/>
</dbReference>
<dbReference type="InterPro" id="IPR015806">
    <property type="entry name" value="Pyrv_Knase_insert_dom_sf"/>
</dbReference>
<evidence type="ECO:0000256" key="16">
    <source>
        <dbReference type="ARBA" id="ARBA00023317"/>
    </source>
</evidence>
<feature type="domain" description="Pyruvate kinase barrel" evidence="19">
    <location>
        <begin position="1"/>
        <end position="322"/>
    </location>
</feature>
<dbReference type="RefSeq" id="WP_354368843.1">
    <property type="nucleotide sequence ID" value="NZ_JBEPMA010000011.1"/>
</dbReference>
<comment type="cofactor">
    <cofactor evidence="1">
        <name>Mg(2+)</name>
        <dbReference type="ChEBI" id="CHEBI:18420"/>
    </cofactor>
</comment>
<evidence type="ECO:0000256" key="17">
    <source>
        <dbReference type="NCBIfam" id="TIGR01064"/>
    </source>
</evidence>
<evidence type="ECO:0000256" key="15">
    <source>
        <dbReference type="ARBA" id="ARBA00023152"/>
    </source>
</evidence>
<evidence type="ECO:0000256" key="9">
    <source>
        <dbReference type="ARBA" id="ARBA00022723"/>
    </source>
</evidence>
<dbReference type="Gene3D" id="3.40.1380.20">
    <property type="entry name" value="Pyruvate kinase, C-terminal domain"/>
    <property type="match status" value="1"/>
</dbReference>
<evidence type="ECO:0000256" key="1">
    <source>
        <dbReference type="ARBA" id="ARBA00001946"/>
    </source>
</evidence>
<evidence type="ECO:0000256" key="4">
    <source>
        <dbReference type="ARBA" id="ARBA00006237"/>
    </source>
</evidence>
<reference evidence="22 23" key="1">
    <citation type="submission" date="2024-06" db="EMBL/GenBank/DDBJ databases">
        <title>Genomic Encyclopedia of Type Strains, Phase IV (KMG-IV): sequencing the most valuable type-strain genomes for metagenomic binning, comparative biology and taxonomic classification.</title>
        <authorList>
            <person name="Goeker M."/>
        </authorList>
    </citation>
    <scope>NUCLEOTIDE SEQUENCE [LARGE SCALE GENOMIC DNA]</scope>
    <source>
        <strain evidence="22 23">DSM 21460</strain>
    </source>
</reference>
<evidence type="ECO:0000256" key="18">
    <source>
        <dbReference type="RuleBase" id="RU000504"/>
    </source>
</evidence>
<keyword evidence="16 22" id="KW-0670">Pyruvate</keyword>
<dbReference type="GO" id="GO:0016301">
    <property type="term" value="F:kinase activity"/>
    <property type="evidence" value="ECO:0007669"/>
    <property type="project" value="UniProtKB-KW"/>
</dbReference>
<accession>A0ABV2JAY2</accession>
<dbReference type="EC" id="2.7.1.40" evidence="6 17"/>
<keyword evidence="8 18" id="KW-0808">Transferase</keyword>
<evidence type="ECO:0000256" key="10">
    <source>
        <dbReference type="ARBA" id="ARBA00022741"/>
    </source>
</evidence>
<keyword evidence="12" id="KW-0067">ATP-binding</keyword>
<comment type="catalytic activity">
    <reaction evidence="18">
        <text>pyruvate + ATP = phosphoenolpyruvate + ADP + H(+)</text>
        <dbReference type="Rhea" id="RHEA:18157"/>
        <dbReference type="ChEBI" id="CHEBI:15361"/>
        <dbReference type="ChEBI" id="CHEBI:15378"/>
        <dbReference type="ChEBI" id="CHEBI:30616"/>
        <dbReference type="ChEBI" id="CHEBI:58702"/>
        <dbReference type="ChEBI" id="CHEBI:456216"/>
        <dbReference type="EC" id="2.7.1.40"/>
    </reaction>
</comment>
<evidence type="ECO:0000256" key="3">
    <source>
        <dbReference type="ARBA" id="ARBA00004997"/>
    </source>
</evidence>
<keyword evidence="15 18" id="KW-0324">Glycolysis</keyword>
<dbReference type="Gene3D" id="2.40.33.10">
    <property type="entry name" value="PK beta-barrel domain-like"/>
    <property type="match status" value="1"/>
</dbReference>
<dbReference type="PRINTS" id="PR01050">
    <property type="entry name" value="PYRUVTKNASE"/>
</dbReference>
<dbReference type="Gene3D" id="3.50.30.10">
    <property type="entry name" value="Phosphohistidine domain"/>
    <property type="match status" value="1"/>
</dbReference>
<dbReference type="SUPFAM" id="SSF52009">
    <property type="entry name" value="Phosphohistidine domain"/>
    <property type="match status" value="1"/>
</dbReference>
<comment type="pathway">
    <text evidence="3 18">Carbohydrate degradation; glycolysis; pyruvate from D-glyceraldehyde 3-phosphate: step 5/5.</text>
</comment>
<keyword evidence="14" id="KW-0630">Potassium</keyword>
<dbReference type="InterPro" id="IPR015813">
    <property type="entry name" value="Pyrv/PenolPyrv_kinase-like_dom"/>
</dbReference>
<keyword evidence="11 18" id="KW-0418">Kinase</keyword>